<keyword evidence="4" id="KW-0808">Transferase</keyword>
<evidence type="ECO:0000259" key="8">
    <source>
        <dbReference type="Pfam" id="PF00940"/>
    </source>
</evidence>
<evidence type="ECO:0000256" key="2">
    <source>
        <dbReference type="ARBA" id="ARBA00012418"/>
    </source>
</evidence>
<dbReference type="InterPro" id="IPR043502">
    <property type="entry name" value="DNA/RNA_pol_sf"/>
</dbReference>
<gene>
    <name evidence="10" type="primary">LOC116188743</name>
</gene>
<comment type="similarity">
    <text evidence="1">Belongs to the phage and mitochondrial RNA polymerase family.</text>
</comment>
<dbReference type="GO" id="GO:0006390">
    <property type="term" value="P:mitochondrial transcription"/>
    <property type="evidence" value="ECO:0007669"/>
    <property type="project" value="TreeGrafter"/>
</dbReference>
<keyword evidence="5" id="KW-0548">Nucleotidyltransferase</keyword>
<reference evidence="9" key="1">
    <citation type="journal article" date="2020" name="Plant Biotechnol. J.">
        <title>The pomegranate (Punica granatum L.) draft genome dissects genetic divergence between soft- and hard-seeded cultivars.</title>
        <authorList>
            <person name="Luo X."/>
            <person name="Li H."/>
            <person name="Wu Z."/>
            <person name="Yao W."/>
            <person name="Zhao P."/>
            <person name="Cao D."/>
            <person name="Yu H."/>
            <person name="Li K."/>
            <person name="Poudel K."/>
            <person name="Zhao D."/>
            <person name="Zhang F."/>
            <person name="Xia X."/>
            <person name="Chen L."/>
            <person name="Wang Q."/>
            <person name="Jing D."/>
            <person name="Cao S."/>
        </authorList>
    </citation>
    <scope>NUCLEOTIDE SEQUENCE [LARGE SCALE GENOMIC DNA]</scope>
    <source>
        <strain evidence="9">cv. Tunisia</strain>
    </source>
</reference>
<dbReference type="OrthoDB" id="1722225at2759"/>
<keyword evidence="3" id="KW-0240">DNA-directed RNA polymerase</keyword>
<protein>
    <recommendedName>
        <fullName evidence="2">DNA-directed RNA polymerase</fullName>
        <ecNumber evidence="2">2.7.7.6</ecNumber>
    </recommendedName>
</protein>
<evidence type="ECO:0000313" key="10">
    <source>
        <dbReference type="RefSeq" id="XP_031374084.1"/>
    </source>
</evidence>
<dbReference type="AlphaFoldDB" id="A0A6P8BUW8"/>
<evidence type="ECO:0000256" key="6">
    <source>
        <dbReference type="ARBA" id="ARBA00023163"/>
    </source>
</evidence>
<dbReference type="GO" id="GO:0034245">
    <property type="term" value="C:mitochondrial DNA-directed RNA polymerase complex"/>
    <property type="evidence" value="ECO:0007669"/>
    <property type="project" value="TreeGrafter"/>
</dbReference>
<keyword evidence="6" id="KW-0804">Transcription</keyword>
<keyword evidence="9" id="KW-1185">Reference proteome</keyword>
<evidence type="ECO:0000256" key="3">
    <source>
        <dbReference type="ARBA" id="ARBA00022478"/>
    </source>
</evidence>
<evidence type="ECO:0000256" key="7">
    <source>
        <dbReference type="ARBA" id="ARBA00048552"/>
    </source>
</evidence>
<evidence type="ECO:0000256" key="1">
    <source>
        <dbReference type="ARBA" id="ARBA00009493"/>
    </source>
</evidence>
<accession>A0A6P8BUW8</accession>
<dbReference type="InterPro" id="IPR046950">
    <property type="entry name" value="DNA-dir_Rpol_C_phage-type"/>
</dbReference>
<dbReference type="Proteomes" id="UP000515151">
    <property type="component" value="Chromosome 8"/>
</dbReference>
<reference evidence="10" key="2">
    <citation type="submission" date="2025-08" db="UniProtKB">
        <authorList>
            <consortium name="RefSeq"/>
        </authorList>
    </citation>
    <scope>IDENTIFICATION</scope>
    <source>
        <tissue evidence="10">Leaf</tissue>
    </source>
</reference>
<name>A0A6P8BUW8_PUNGR</name>
<dbReference type="Gene3D" id="1.10.150.20">
    <property type="entry name" value="5' to 3' exonuclease, C-terminal subdomain"/>
    <property type="match status" value="1"/>
</dbReference>
<dbReference type="PANTHER" id="PTHR10102">
    <property type="entry name" value="DNA-DIRECTED RNA POLYMERASE, MITOCHONDRIAL"/>
    <property type="match status" value="1"/>
</dbReference>
<comment type="catalytic activity">
    <reaction evidence="7">
        <text>RNA(n) + a ribonucleoside 5'-triphosphate = RNA(n+1) + diphosphate</text>
        <dbReference type="Rhea" id="RHEA:21248"/>
        <dbReference type="Rhea" id="RHEA-COMP:14527"/>
        <dbReference type="Rhea" id="RHEA-COMP:17342"/>
        <dbReference type="ChEBI" id="CHEBI:33019"/>
        <dbReference type="ChEBI" id="CHEBI:61557"/>
        <dbReference type="ChEBI" id="CHEBI:140395"/>
        <dbReference type="EC" id="2.7.7.6"/>
    </reaction>
</comment>
<dbReference type="EC" id="2.7.7.6" evidence="2"/>
<dbReference type="PROSITE" id="PS00489">
    <property type="entry name" value="RNA_POL_PHAGE_2"/>
    <property type="match status" value="1"/>
</dbReference>
<dbReference type="GO" id="GO:0003677">
    <property type="term" value="F:DNA binding"/>
    <property type="evidence" value="ECO:0007669"/>
    <property type="project" value="InterPro"/>
</dbReference>
<dbReference type="PANTHER" id="PTHR10102:SF8">
    <property type="entry name" value="DNA-DIRECTED RNA POLYMERASE-RELATED"/>
    <property type="match status" value="1"/>
</dbReference>
<dbReference type="RefSeq" id="XP_031374084.1">
    <property type="nucleotide sequence ID" value="XM_031518224.1"/>
</dbReference>
<dbReference type="Pfam" id="PF00940">
    <property type="entry name" value="RNA_pol"/>
    <property type="match status" value="1"/>
</dbReference>
<feature type="domain" description="DNA-directed RNA polymerase C-terminal" evidence="8">
    <location>
        <begin position="448"/>
        <end position="759"/>
    </location>
</feature>
<dbReference type="GO" id="GO:0003899">
    <property type="term" value="F:DNA-directed RNA polymerase activity"/>
    <property type="evidence" value="ECO:0007669"/>
    <property type="project" value="UniProtKB-EC"/>
</dbReference>
<organism evidence="9 10">
    <name type="scientific">Punica granatum</name>
    <name type="common">Pomegranate</name>
    <dbReference type="NCBI Taxonomy" id="22663"/>
    <lineage>
        <taxon>Eukaryota</taxon>
        <taxon>Viridiplantae</taxon>
        <taxon>Streptophyta</taxon>
        <taxon>Embryophyta</taxon>
        <taxon>Tracheophyta</taxon>
        <taxon>Spermatophyta</taxon>
        <taxon>Magnoliopsida</taxon>
        <taxon>eudicotyledons</taxon>
        <taxon>Gunneridae</taxon>
        <taxon>Pentapetalae</taxon>
        <taxon>rosids</taxon>
        <taxon>malvids</taxon>
        <taxon>Myrtales</taxon>
        <taxon>Lythraceae</taxon>
        <taxon>Punica</taxon>
    </lineage>
</organism>
<dbReference type="GeneID" id="116188743"/>
<evidence type="ECO:0000256" key="5">
    <source>
        <dbReference type="ARBA" id="ARBA00022695"/>
    </source>
</evidence>
<dbReference type="SUPFAM" id="SSF56672">
    <property type="entry name" value="DNA/RNA polymerases"/>
    <property type="match status" value="1"/>
</dbReference>
<proteinExistence type="inferred from homology"/>
<evidence type="ECO:0000313" key="9">
    <source>
        <dbReference type="Proteomes" id="UP000515151"/>
    </source>
</evidence>
<evidence type="ECO:0000256" key="4">
    <source>
        <dbReference type="ARBA" id="ARBA00022679"/>
    </source>
</evidence>
<dbReference type="InterPro" id="IPR002092">
    <property type="entry name" value="DNA-dir_Rpol_phage-type"/>
</dbReference>
<sequence>MDKKLNNTMDLSEKELYELQKRIEDITINFDEYSIFNETPNLIKLLVGKDLISAKSYLYKYLPKDIYNSTIDQFGQYTLEAIIIYVLGLLYNSIQESSVVRVSTLVDRLDSTVRTQANIINNKNMVSSTATSSRVDSSKEGYIKHKKSTKYEIGKRLLEFMIDRKLLHIETFAADDKKAVVKKKGKGYLESNLFAVCNFDLSLIPLKLNLPMVCKPLNWEHISEKQFLFDFEIRKPFVLSDMIGGYLSCPTLDIYNSFRLNSSLNNRFSLISSRNLSNFNIELEDDRYKEMCNILNGLQKQGFKINNKILEFIKNNRATLEKVGLLMPGILAHVNLKDAYDLLRIKYYLNKDIKKVCSLSVLLKELANRVQTARYQDLIIRLASAYEDYVFYLPAFMDFRGRIYRSGILHFHERDLARSLIVFANNHQEGSNQSAKDIVASSAAFKYKKFYLYDDALQWYKEKQSLIYASDESLISFAKGASDPFQFIAKVLCYDRVQEYNRIPITQDAAASAYQIMSYLLLNEEMARRTNLIPHPDGKIQDVYMYLLYDFKEFLHHRINDKLQMEIIESKLDRKLIKSLFMPLIYGKTLISMEKDIRLKYGELLSRKDSYNLAKLSNEFWIHKYPDIVNFMKLITIISWFCSVMDRAVVYSIPYFTTKQDYMSFVKEEIMVYERTSKKRRRVTLSVPTMKRDKRKTQSSACANFIHQKDAYIAMKVVESLLREGAPIYTVHDNFITTLPYVRIVPDIYTKVFINMGPPLKIINEFIRINLIKSYTRDINNSSPLYYNHNYPMPSDYLTEILNSLLPDNSPTKDKMKWKKKVSDFVQYYNNYVDAVCSNQVIDSEDLSPFLIQEKWNKFKKLLENRSHNYSVHY</sequence>